<dbReference type="EMBL" id="UINC01000928">
    <property type="protein sequence ID" value="SUZ64035.1"/>
    <property type="molecule type" value="Genomic_DNA"/>
</dbReference>
<dbReference type="AlphaFoldDB" id="A0A381PAM8"/>
<name>A0A381PAM8_9ZZZZ</name>
<gene>
    <name evidence="1" type="ORF">METZ01_LOCUS16889</name>
</gene>
<organism evidence="1">
    <name type="scientific">marine metagenome</name>
    <dbReference type="NCBI Taxonomy" id="408172"/>
    <lineage>
        <taxon>unclassified sequences</taxon>
        <taxon>metagenomes</taxon>
        <taxon>ecological metagenomes</taxon>
    </lineage>
</organism>
<sequence>MSTLVRAVTDEADPLTRSNIRTQLVSPISDA</sequence>
<evidence type="ECO:0000313" key="1">
    <source>
        <dbReference type="EMBL" id="SUZ64035.1"/>
    </source>
</evidence>
<protein>
    <submittedName>
        <fullName evidence="1">Uncharacterized protein</fullName>
    </submittedName>
</protein>
<accession>A0A381PAM8</accession>
<reference evidence="1" key="1">
    <citation type="submission" date="2018-05" db="EMBL/GenBank/DDBJ databases">
        <authorList>
            <person name="Lanie J.A."/>
            <person name="Ng W.-L."/>
            <person name="Kazmierczak K.M."/>
            <person name="Andrzejewski T.M."/>
            <person name="Davidsen T.M."/>
            <person name="Wayne K.J."/>
            <person name="Tettelin H."/>
            <person name="Glass J.I."/>
            <person name="Rusch D."/>
            <person name="Podicherti R."/>
            <person name="Tsui H.-C.T."/>
            <person name="Winkler M.E."/>
        </authorList>
    </citation>
    <scope>NUCLEOTIDE SEQUENCE</scope>
</reference>
<proteinExistence type="predicted"/>